<dbReference type="GO" id="GO:0046872">
    <property type="term" value="F:metal ion binding"/>
    <property type="evidence" value="ECO:0007669"/>
    <property type="project" value="UniProtKB-KW"/>
</dbReference>
<comment type="similarity">
    <text evidence="1 2">Belongs to the polypeptide deformylase family.</text>
</comment>
<reference evidence="3 4" key="1">
    <citation type="journal article" date="2013" name="Genome Announc.">
        <title>Genome Sequence of Sporolactobacillus laevolacticus DSM442, an Efficient Polymer-Grade D-Lactate Producer from Agricultural Waste Cottonseed as a Nitrogen Source.</title>
        <authorList>
            <person name="Wang H."/>
            <person name="Wang L."/>
            <person name="Ju J."/>
            <person name="Yu B."/>
            <person name="Ma Y."/>
        </authorList>
    </citation>
    <scope>NUCLEOTIDE SEQUENCE [LARGE SCALE GENOMIC DNA]</scope>
    <source>
        <strain evidence="3 4">DSM 442</strain>
    </source>
</reference>
<comment type="function">
    <text evidence="2">Removes the formyl group from the N-terminal Met of newly synthesized proteins. Requires at least a dipeptide for an efficient rate of reaction. N-terminal L-methionine is a prerequisite for activity but the enzyme has broad specificity at other positions.</text>
</comment>
<name>V6IV23_9BACL</name>
<comment type="catalytic activity">
    <reaction evidence="2">
        <text>N-terminal N-formyl-L-methionyl-[peptide] + H2O = N-terminal L-methionyl-[peptide] + formate</text>
        <dbReference type="Rhea" id="RHEA:24420"/>
        <dbReference type="Rhea" id="RHEA-COMP:10639"/>
        <dbReference type="Rhea" id="RHEA-COMP:10640"/>
        <dbReference type="ChEBI" id="CHEBI:15377"/>
        <dbReference type="ChEBI" id="CHEBI:15740"/>
        <dbReference type="ChEBI" id="CHEBI:49298"/>
        <dbReference type="ChEBI" id="CHEBI:64731"/>
        <dbReference type="EC" id="3.5.1.88"/>
    </reaction>
</comment>
<evidence type="ECO:0000313" key="4">
    <source>
        <dbReference type="Proteomes" id="UP000018296"/>
    </source>
</evidence>
<sequence length="180" mass="21053">MIRNILLLGNPALYKKSLPVKKEELNELKTVVDDLHDTLIEFKKNYGAGRAIAAPQIGVFKRLIYMYVDKPQVFINPSLTFDDDEKMTVWDDCMSFPNLLVKVSRYKIANIKYLDMNWKYQFKKLEGDFSELLQHEYDHLDGILAISRAIDDYSFALKSQKNLLLDCNNKLATLNIRRYH</sequence>
<dbReference type="Proteomes" id="UP000018296">
    <property type="component" value="Unassembled WGS sequence"/>
</dbReference>
<gene>
    <name evidence="2" type="primary">def</name>
    <name evidence="3" type="ORF">P343_17755</name>
</gene>
<keyword evidence="2" id="KW-0378">Hydrolase</keyword>
<dbReference type="PIRSF" id="PIRSF004749">
    <property type="entry name" value="Pep_def"/>
    <property type="match status" value="1"/>
</dbReference>
<dbReference type="SUPFAM" id="SSF56420">
    <property type="entry name" value="Peptide deformylase"/>
    <property type="match status" value="1"/>
</dbReference>
<dbReference type="PRINTS" id="PR01576">
    <property type="entry name" value="PDEFORMYLASE"/>
</dbReference>
<dbReference type="OrthoDB" id="9784988at2"/>
<feature type="binding site" evidence="2">
    <location>
        <position position="139"/>
    </location>
    <ligand>
        <name>Fe cation</name>
        <dbReference type="ChEBI" id="CHEBI:24875"/>
    </ligand>
</feature>
<proteinExistence type="inferred from homology"/>
<comment type="caution">
    <text evidence="3">The sequence shown here is derived from an EMBL/GenBank/DDBJ whole genome shotgun (WGS) entry which is preliminary data.</text>
</comment>
<dbReference type="EMBL" id="AWTC01000026">
    <property type="protein sequence ID" value="EST10296.1"/>
    <property type="molecule type" value="Genomic_DNA"/>
</dbReference>
<dbReference type="STRING" id="1395513.P343_17755"/>
<feature type="binding site" evidence="2">
    <location>
        <position position="93"/>
    </location>
    <ligand>
        <name>Fe cation</name>
        <dbReference type="ChEBI" id="CHEBI:24875"/>
    </ligand>
</feature>
<dbReference type="CDD" id="cd00487">
    <property type="entry name" value="Pep_deformylase"/>
    <property type="match status" value="1"/>
</dbReference>
<dbReference type="PANTHER" id="PTHR10458:SF22">
    <property type="entry name" value="PEPTIDE DEFORMYLASE"/>
    <property type="match status" value="1"/>
</dbReference>
<dbReference type="InterPro" id="IPR036821">
    <property type="entry name" value="Peptide_deformylase_sf"/>
</dbReference>
<dbReference type="InterPro" id="IPR023635">
    <property type="entry name" value="Peptide_deformylase"/>
</dbReference>
<accession>V6IV23</accession>
<dbReference type="Gene3D" id="3.90.45.10">
    <property type="entry name" value="Peptide deformylase"/>
    <property type="match status" value="1"/>
</dbReference>
<keyword evidence="2" id="KW-0648">Protein biosynthesis</keyword>
<dbReference type="GO" id="GO:0042586">
    <property type="term" value="F:peptide deformylase activity"/>
    <property type="evidence" value="ECO:0007669"/>
    <property type="project" value="UniProtKB-UniRule"/>
</dbReference>
<dbReference type="PATRIC" id="fig|1395513.3.peg.3606"/>
<keyword evidence="2" id="KW-0479">Metal-binding</keyword>
<comment type="cofactor">
    <cofactor evidence="2">
        <name>Fe(2+)</name>
        <dbReference type="ChEBI" id="CHEBI:29033"/>
    </cofactor>
    <text evidence="2">Binds 1 Fe(2+) ion.</text>
</comment>
<dbReference type="HAMAP" id="MF_00163">
    <property type="entry name" value="Pep_deformylase"/>
    <property type="match status" value="1"/>
</dbReference>
<evidence type="ECO:0000256" key="2">
    <source>
        <dbReference type="HAMAP-Rule" id="MF_00163"/>
    </source>
</evidence>
<dbReference type="PANTHER" id="PTHR10458">
    <property type="entry name" value="PEPTIDE DEFORMYLASE"/>
    <property type="match status" value="1"/>
</dbReference>
<dbReference type="EC" id="3.5.1.88" evidence="2"/>
<dbReference type="RefSeq" id="WP_023511739.1">
    <property type="nucleotide sequence ID" value="NZ_AWTC01000026.1"/>
</dbReference>
<organism evidence="3 4">
    <name type="scientific">Sporolactobacillus laevolacticus DSM 442</name>
    <dbReference type="NCBI Taxonomy" id="1395513"/>
    <lineage>
        <taxon>Bacteria</taxon>
        <taxon>Bacillati</taxon>
        <taxon>Bacillota</taxon>
        <taxon>Bacilli</taxon>
        <taxon>Bacillales</taxon>
        <taxon>Sporolactobacillaceae</taxon>
        <taxon>Sporolactobacillus</taxon>
    </lineage>
</organism>
<dbReference type="AlphaFoldDB" id="V6IV23"/>
<keyword evidence="2" id="KW-0408">Iron</keyword>
<dbReference type="Pfam" id="PF01327">
    <property type="entry name" value="Pep_deformylase"/>
    <property type="match status" value="1"/>
</dbReference>
<keyword evidence="4" id="KW-1185">Reference proteome</keyword>
<dbReference type="eggNOG" id="COG0242">
    <property type="taxonomic scope" value="Bacteria"/>
</dbReference>
<feature type="binding site" evidence="2">
    <location>
        <position position="135"/>
    </location>
    <ligand>
        <name>Fe cation</name>
        <dbReference type="ChEBI" id="CHEBI:24875"/>
    </ligand>
</feature>
<feature type="active site" evidence="2">
    <location>
        <position position="136"/>
    </location>
</feature>
<dbReference type="GO" id="GO:0006412">
    <property type="term" value="P:translation"/>
    <property type="evidence" value="ECO:0007669"/>
    <property type="project" value="UniProtKB-UniRule"/>
</dbReference>
<protein>
    <recommendedName>
        <fullName evidence="2">Peptide deformylase</fullName>
        <shortName evidence="2">PDF</shortName>
        <ecNumber evidence="2">3.5.1.88</ecNumber>
    </recommendedName>
    <alternativeName>
        <fullName evidence="2">Polypeptide deformylase</fullName>
    </alternativeName>
</protein>
<evidence type="ECO:0000313" key="3">
    <source>
        <dbReference type="EMBL" id="EST10296.1"/>
    </source>
</evidence>
<evidence type="ECO:0000256" key="1">
    <source>
        <dbReference type="ARBA" id="ARBA00010759"/>
    </source>
</evidence>